<dbReference type="InterPro" id="IPR010982">
    <property type="entry name" value="Lambda_DNA-bd_dom_sf"/>
</dbReference>
<evidence type="ECO:0000259" key="1">
    <source>
        <dbReference type="PROSITE" id="PS50943"/>
    </source>
</evidence>
<dbReference type="CDD" id="cd16837">
    <property type="entry name" value="BldD_C_like"/>
    <property type="match status" value="1"/>
</dbReference>
<sequence>MATDYQKRLGARLRAIRQQQGLTLQQVEEVSGGRWKAVVVGSYERGDRAVSVAKLAELSEFYNVPVSELLPKEDLPSSATSAAASKIMLDLRKLSRADLDPELRPVSRFAHTIQLQRGDFNGNVLTIRGEDLRALSVIYGTDPEDLVIRLEDEGVLAQA</sequence>
<reference evidence="2 3" key="1">
    <citation type="submission" date="2018-09" db="EMBL/GenBank/DDBJ databases">
        <title>Complete genome sequence of Euzebya sp. DY32-46 isolated from seawater of Pacific Ocean.</title>
        <authorList>
            <person name="Xu L."/>
            <person name="Wu Y.-H."/>
            <person name="Xu X.-W."/>
        </authorList>
    </citation>
    <scope>NUCLEOTIDE SEQUENCE [LARGE SCALE GENOMIC DNA]</scope>
    <source>
        <strain evidence="2 3">DY32-46</strain>
    </source>
</reference>
<dbReference type="GO" id="GO:0003677">
    <property type="term" value="F:DNA binding"/>
    <property type="evidence" value="ECO:0007669"/>
    <property type="project" value="InterPro"/>
</dbReference>
<evidence type="ECO:0000313" key="3">
    <source>
        <dbReference type="Proteomes" id="UP000264006"/>
    </source>
</evidence>
<dbReference type="KEGG" id="euz:DVS28_a0745"/>
<dbReference type="InterPro" id="IPR001387">
    <property type="entry name" value="Cro/C1-type_HTH"/>
</dbReference>
<dbReference type="OrthoDB" id="5183072at2"/>
<proteinExistence type="predicted"/>
<dbReference type="AlphaFoldDB" id="A0A346XT99"/>
<dbReference type="EMBL" id="CP031165">
    <property type="protein sequence ID" value="AXV05446.1"/>
    <property type="molecule type" value="Genomic_DNA"/>
</dbReference>
<evidence type="ECO:0000313" key="2">
    <source>
        <dbReference type="EMBL" id="AXV05446.1"/>
    </source>
</evidence>
<dbReference type="Pfam" id="PF01381">
    <property type="entry name" value="HTH_3"/>
    <property type="match status" value="1"/>
</dbReference>
<gene>
    <name evidence="2" type="ORF">DVS28_a0745</name>
</gene>
<dbReference type="InterPro" id="IPR037664">
    <property type="entry name" value="BldD_C"/>
</dbReference>
<dbReference type="PROSITE" id="PS50943">
    <property type="entry name" value="HTH_CROC1"/>
    <property type="match status" value="1"/>
</dbReference>
<dbReference type="CDD" id="cd00093">
    <property type="entry name" value="HTH_XRE"/>
    <property type="match status" value="1"/>
</dbReference>
<name>A0A346XT99_9ACTN</name>
<keyword evidence="3" id="KW-1185">Reference proteome</keyword>
<dbReference type="Pfam" id="PF21179">
    <property type="entry name" value="BldD-like_C"/>
    <property type="match status" value="1"/>
</dbReference>
<dbReference type="Gene3D" id="1.10.10.1930">
    <property type="match status" value="1"/>
</dbReference>
<dbReference type="RefSeq" id="WP_108666733.1">
    <property type="nucleotide sequence ID" value="NZ_CAXIBR010000004.1"/>
</dbReference>
<feature type="domain" description="HTH cro/C1-type" evidence="1">
    <location>
        <begin position="13"/>
        <end position="69"/>
    </location>
</feature>
<dbReference type="SMART" id="SM00530">
    <property type="entry name" value="HTH_XRE"/>
    <property type="match status" value="1"/>
</dbReference>
<organism evidence="2 3">
    <name type="scientific">Euzebya pacifica</name>
    <dbReference type="NCBI Taxonomy" id="1608957"/>
    <lineage>
        <taxon>Bacteria</taxon>
        <taxon>Bacillati</taxon>
        <taxon>Actinomycetota</taxon>
        <taxon>Nitriliruptoria</taxon>
        <taxon>Euzebyales</taxon>
    </lineage>
</organism>
<accession>A0A346XT99</accession>
<protein>
    <submittedName>
        <fullName evidence="2">Pleiotropic negative regulator</fullName>
    </submittedName>
</protein>
<dbReference type="InterPro" id="IPR038099">
    <property type="entry name" value="BldD-like_C_sf"/>
</dbReference>
<dbReference type="GO" id="GO:0045892">
    <property type="term" value="P:negative regulation of DNA-templated transcription"/>
    <property type="evidence" value="ECO:0007669"/>
    <property type="project" value="InterPro"/>
</dbReference>
<dbReference type="Proteomes" id="UP000264006">
    <property type="component" value="Chromosome"/>
</dbReference>
<dbReference type="Gene3D" id="1.10.260.40">
    <property type="entry name" value="lambda repressor-like DNA-binding domains"/>
    <property type="match status" value="1"/>
</dbReference>
<dbReference type="SUPFAM" id="SSF47413">
    <property type="entry name" value="lambda repressor-like DNA-binding domains"/>
    <property type="match status" value="1"/>
</dbReference>